<gene>
    <name evidence="3" type="primary">LOC111132219</name>
</gene>
<dbReference type="GeneID" id="111132219"/>
<feature type="compositionally biased region" description="Basic residues" evidence="1">
    <location>
        <begin position="934"/>
        <end position="950"/>
    </location>
</feature>
<evidence type="ECO:0000256" key="1">
    <source>
        <dbReference type="SAM" id="MobiDB-lite"/>
    </source>
</evidence>
<keyword evidence="2" id="KW-1185">Reference proteome</keyword>
<protein>
    <submittedName>
        <fullName evidence="3">Uncharacterized protein LOC111132219</fullName>
    </submittedName>
</protein>
<reference evidence="3" key="1">
    <citation type="submission" date="2025-08" db="UniProtKB">
        <authorList>
            <consortium name="RefSeq"/>
        </authorList>
    </citation>
    <scope>IDENTIFICATION</scope>
    <source>
        <tissue evidence="3">Whole sample</tissue>
    </source>
</reference>
<sequence length="1139" mass="131500">MSRPSTNQTNQTEVIERPRGYKPPAPDFNTEHMKVFLAYLEETRFRPNTEFVSSYLDEVVCVRDHHYVWGLREVLSAVSPTRLQKYSWLVTNLSSFLSGATSLALIGPAVFEGVYYSEIHVPQFRLEMTFYESELSQGIQEFADAIITHLEDLDKSHKVIDVHVPHNEKVHFVDKWSFESIHEAQEEFRHAVSRAVLFGLYPTANCVFQLDQDGEKYTAGQIQYSVNFKHNSEHSQEQEDLKLPKVGTAMLSLYDGVYLERNHAENYISLFMPDQEEKSVQSQEIGPFSKEATEGVSAVSNEQVSYPSEIAEELLKLCNSSVGQLTALLDQCQSLVLLTKANHRVGKYDIEIRRQLEHFRETTKVMFNTDLIDRNHGMKCFGDFLLSKIDTVLDSDFCSAEINESLSQLYYCIQGMLIQVSHHLSEHCHVLSSVILDDVGKHSNPQPELVFTQRQRPDPNGLVKHNTVVTHGIEDENMNDLEHERMVVDVAANGGEYNQMIKTEGVLMQYAIDTHLDETWHNFLTTLLNKGHLPPNPYPSLISLLRQQAMRMDLLYQPKSDIVKSLFQISPVSEEKDAKPEDKQSDVYKVNGVDAHGLLSAVYILDNAGFVLISDAIQPLIQNRKAVKQKQFLINVGTALSGPSILYGKTQPYLRTIDLHDHYYFQGPAEQKDMAVRVFANMVETYVAELILKNTVPVVGVYLSSERWSWEAIINRHEKEGFSEFSTVIYHHVLQKKPFYMKAVVLIEWRYVTVEKYFLLHYLTDKFIEPELFYPESGITIYQSVFFTKERASYHRQNGQLEYVGGSQMQDLALAEDRVDQLIVIGARQTEWLEVYRGLLLKSLLQMMRDDTPVELKDPDGDELEVLSQEQKQIAEAWYVLHSMAAQMEYVIALTSTLQDLTQLFMELDRYKVKYDDYMAKVSIEERPPTPANVKKKKEKERKQKVKLTQKMREEEKAAKKNLFEKQKMVINEEKLSKEKTDGKAEKKTEEKTEEKAEEVEEEELWEEEFETKKTPTVFESRKEAGFVVIEDFKMMVDEATFGRMVMIYWRKLMQVLSAKIFMVTPSLRSYIELRLSPCLEDDPQSGNFYLAYKTQTIERLEEIKNILQSVQGSLSCDVHMICPETQPLLQELLMKYPN</sequence>
<feature type="compositionally biased region" description="Polar residues" evidence="1">
    <location>
        <begin position="1"/>
        <end position="13"/>
    </location>
</feature>
<accession>A0A8B8E8C6</accession>
<evidence type="ECO:0000313" key="3">
    <source>
        <dbReference type="RefSeq" id="XP_022335716.1"/>
    </source>
</evidence>
<feature type="region of interest" description="Disordered" evidence="1">
    <location>
        <begin position="975"/>
        <end position="1006"/>
    </location>
</feature>
<evidence type="ECO:0000313" key="2">
    <source>
        <dbReference type="Proteomes" id="UP000694844"/>
    </source>
</evidence>
<name>A0A8B8E8C6_CRAVI</name>
<organism evidence="2 3">
    <name type="scientific">Crassostrea virginica</name>
    <name type="common">Eastern oyster</name>
    <dbReference type="NCBI Taxonomy" id="6565"/>
    <lineage>
        <taxon>Eukaryota</taxon>
        <taxon>Metazoa</taxon>
        <taxon>Spiralia</taxon>
        <taxon>Lophotrochozoa</taxon>
        <taxon>Mollusca</taxon>
        <taxon>Bivalvia</taxon>
        <taxon>Autobranchia</taxon>
        <taxon>Pteriomorphia</taxon>
        <taxon>Ostreida</taxon>
        <taxon>Ostreoidea</taxon>
        <taxon>Ostreidae</taxon>
        <taxon>Crassostrea</taxon>
    </lineage>
</organism>
<feature type="compositionally biased region" description="Acidic residues" evidence="1">
    <location>
        <begin position="996"/>
        <end position="1006"/>
    </location>
</feature>
<dbReference type="AlphaFoldDB" id="A0A8B8E8C6"/>
<feature type="compositionally biased region" description="Basic and acidic residues" evidence="1">
    <location>
        <begin position="975"/>
        <end position="995"/>
    </location>
</feature>
<feature type="region of interest" description="Disordered" evidence="1">
    <location>
        <begin position="1"/>
        <end position="26"/>
    </location>
</feature>
<dbReference type="KEGG" id="cvn:111132219"/>
<dbReference type="RefSeq" id="XP_022335716.1">
    <property type="nucleotide sequence ID" value="XM_022480008.1"/>
</dbReference>
<proteinExistence type="predicted"/>
<dbReference type="OrthoDB" id="542946at2759"/>
<feature type="region of interest" description="Disordered" evidence="1">
    <location>
        <begin position="929"/>
        <end position="952"/>
    </location>
</feature>
<dbReference type="Proteomes" id="UP000694844">
    <property type="component" value="Chromosome 5"/>
</dbReference>